<evidence type="ECO:0000313" key="4">
    <source>
        <dbReference type="EMBL" id="SEP73613.1"/>
    </source>
</evidence>
<evidence type="ECO:0000256" key="2">
    <source>
        <dbReference type="SAM" id="MobiDB-lite"/>
    </source>
</evidence>
<keyword evidence="3" id="KW-0472">Membrane</keyword>
<protein>
    <recommendedName>
        <fullName evidence="6">PEGA domain-containing protein</fullName>
    </recommendedName>
</protein>
<evidence type="ECO:0000256" key="1">
    <source>
        <dbReference type="SAM" id="Coils"/>
    </source>
</evidence>
<organism evidence="4 5">
    <name type="scientific">Treponema bryantii</name>
    <dbReference type="NCBI Taxonomy" id="163"/>
    <lineage>
        <taxon>Bacteria</taxon>
        <taxon>Pseudomonadati</taxon>
        <taxon>Spirochaetota</taxon>
        <taxon>Spirochaetia</taxon>
        <taxon>Spirochaetales</taxon>
        <taxon>Treponemataceae</taxon>
        <taxon>Treponema</taxon>
    </lineage>
</organism>
<feature type="region of interest" description="Disordered" evidence="2">
    <location>
        <begin position="554"/>
        <end position="573"/>
    </location>
</feature>
<feature type="coiled-coil region" evidence="1">
    <location>
        <begin position="125"/>
        <end position="156"/>
    </location>
</feature>
<evidence type="ECO:0000256" key="3">
    <source>
        <dbReference type="SAM" id="Phobius"/>
    </source>
</evidence>
<dbReference type="EMBL" id="FOFU01000001">
    <property type="protein sequence ID" value="SEP73613.1"/>
    <property type="molecule type" value="Genomic_DNA"/>
</dbReference>
<feature type="transmembrane region" description="Helical" evidence="3">
    <location>
        <begin position="454"/>
        <end position="474"/>
    </location>
</feature>
<accession>A0A1H9AAZ1</accession>
<dbReference type="AlphaFoldDB" id="A0A1H9AAZ1"/>
<evidence type="ECO:0008006" key="6">
    <source>
        <dbReference type="Google" id="ProtNLM"/>
    </source>
</evidence>
<name>A0A1H9AAZ1_9SPIR</name>
<gene>
    <name evidence="4" type="ORF">SAMN04487977_101263</name>
</gene>
<keyword evidence="3" id="KW-0812">Transmembrane</keyword>
<evidence type="ECO:0000313" key="5">
    <source>
        <dbReference type="Proteomes" id="UP000182360"/>
    </source>
</evidence>
<reference evidence="4 5" key="1">
    <citation type="submission" date="2016-10" db="EMBL/GenBank/DDBJ databases">
        <authorList>
            <person name="de Groot N.N."/>
        </authorList>
    </citation>
    <scope>NUCLEOTIDE SEQUENCE [LARGE SCALE GENOMIC DNA]</scope>
    <source>
        <strain evidence="4 5">B25</strain>
    </source>
</reference>
<keyword evidence="5" id="KW-1185">Reference proteome</keyword>
<dbReference type="Proteomes" id="UP000182360">
    <property type="component" value="Unassembled WGS sequence"/>
</dbReference>
<proteinExistence type="predicted"/>
<keyword evidence="1" id="KW-0175">Coiled coil</keyword>
<keyword evidence="3" id="KW-1133">Transmembrane helix</keyword>
<sequence length="573" mass="64616">MALGMMTKRFSALFLIIILNGVSLCLPLFCESGKWTIAAQKFTADNVSNEDNVNSKTAEMLPSDILEKIGTAVTRNVMPEEQFERTKYKLRTERQSLFLQLSAEYKKRDSLVLANYSDYKLKTALKESQKKITSLQEKITANLDELKKATEENERKMAAVANGDAELQTQESELNKFKNLFKKIFEKDESLIQQEQISFYGNDVSKLYTPSNELKELAVTDSLYEKAVVNAGINTLLTGHYSKYGDYISVYVDMYIYPGVRKIGSVAEVGSVKELELITTSIAMQLVPVISNSLPVELVVAVSPQEAAPKTVVYIDDVLQKIESGKLIVDSGIHTIQFISEGYKAAGTTYAFEGNKKYFIDINFEKPKSGFIQVELKKPLNGSLLMNGERAIEVEPQKSQIAINGKEILGEFVAENGETAFFYIPHKLTFDSSNVIINPKPMDRMAYIDKRRKIMYTSYSIFIISLIPTFYTLANFKNNANLYANNQIDYETAKNWQTASNVSKAISLGCGLFWGYELVRYLMAANSVLPQKAKASKNSEFIYYTPEELEEIKKRNNTVETEEISNQKDGETE</sequence>